<dbReference type="Proteomes" id="UP000055024">
    <property type="component" value="Unassembled WGS sequence"/>
</dbReference>
<sequence>LTYLIFMIRDSTRKRVLALLLLSLLALCTSCLVVRGVVCHVHGRWFVMAKNLNHCSVSSSVLNVFYPTQKRPQDH</sequence>
<gene>
    <name evidence="1" type="ORF">T11_16948</name>
</gene>
<keyword evidence="2" id="KW-1185">Reference proteome</keyword>
<dbReference type="EMBL" id="JYDP01000062">
    <property type="protein sequence ID" value="KRZ10251.1"/>
    <property type="molecule type" value="Genomic_DNA"/>
</dbReference>
<name>A0A0V1HHL0_9BILA</name>
<dbReference type="AlphaFoldDB" id="A0A0V1HHL0"/>
<proteinExistence type="predicted"/>
<evidence type="ECO:0000313" key="1">
    <source>
        <dbReference type="EMBL" id="KRZ10251.1"/>
    </source>
</evidence>
<protein>
    <submittedName>
        <fullName evidence="1">Uncharacterized protein</fullName>
    </submittedName>
</protein>
<organism evidence="1 2">
    <name type="scientific">Trichinella zimbabwensis</name>
    <dbReference type="NCBI Taxonomy" id="268475"/>
    <lineage>
        <taxon>Eukaryota</taxon>
        <taxon>Metazoa</taxon>
        <taxon>Ecdysozoa</taxon>
        <taxon>Nematoda</taxon>
        <taxon>Enoplea</taxon>
        <taxon>Dorylaimia</taxon>
        <taxon>Trichinellida</taxon>
        <taxon>Trichinellidae</taxon>
        <taxon>Trichinella</taxon>
    </lineage>
</organism>
<comment type="caution">
    <text evidence="1">The sequence shown here is derived from an EMBL/GenBank/DDBJ whole genome shotgun (WGS) entry which is preliminary data.</text>
</comment>
<reference evidence="1 2" key="1">
    <citation type="submission" date="2015-01" db="EMBL/GenBank/DDBJ databases">
        <title>Evolution of Trichinella species and genotypes.</title>
        <authorList>
            <person name="Korhonen P.K."/>
            <person name="Edoardo P."/>
            <person name="Giuseppe L.R."/>
            <person name="Gasser R.B."/>
        </authorList>
    </citation>
    <scope>NUCLEOTIDE SEQUENCE [LARGE SCALE GENOMIC DNA]</scope>
    <source>
        <strain evidence="1">ISS1029</strain>
    </source>
</reference>
<accession>A0A0V1HHL0</accession>
<evidence type="ECO:0000313" key="2">
    <source>
        <dbReference type="Proteomes" id="UP000055024"/>
    </source>
</evidence>
<feature type="non-terminal residue" evidence="1">
    <location>
        <position position="1"/>
    </location>
</feature>